<reference evidence="2" key="1">
    <citation type="journal article" date="2013" name="Genome">
        <title>Draft Genome Sequences of Porphyromonas crevioricanis JCM 15906T and Porphyromonas cansulci JCM 13913T Isolated from a Canine Oral Cavity.</title>
        <authorList>
            <person name="Sakamoto M."/>
            <person name="Tanaka N."/>
            <person name="Shiwa Y."/>
            <person name="Yoshikawa H."/>
            <person name="Ohkuma M."/>
        </authorList>
    </citation>
    <scope>NUCLEOTIDE SEQUENCE [LARGE SCALE GENOMIC DNA]</scope>
    <source>
        <strain evidence="2">JCM 15906</strain>
    </source>
</reference>
<evidence type="ECO:0000313" key="1">
    <source>
        <dbReference type="EMBL" id="GAD04457.1"/>
    </source>
</evidence>
<dbReference type="Proteomes" id="UP000018031">
    <property type="component" value="Unassembled WGS sequence"/>
</dbReference>
<accession>S4NFU8</accession>
<comment type="caution">
    <text evidence="1">The sequence shown here is derived from an EMBL/GenBank/DDBJ whole genome shotgun (WGS) entry which is preliminary data.</text>
</comment>
<protein>
    <submittedName>
        <fullName evidence="1">Uncharacterized protein</fullName>
    </submittedName>
</protein>
<sequence>MFPALKGNPDNTAKEAASPNIVVRVSFASNFYKDKIG</sequence>
<evidence type="ECO:0000313" key="2">
    <source>
        <dbReference type="Proteomes" id="UP000018031"/>
    </source>
</evidence>
<gene>
    <name evidence="1" type="ORF">PORCRE_141</name>
</gene>
<name>S4NFU8_9PORP</name>
<reference evidence="1 2" key="2">
    <citation type="journal article" date="2013" name="Genome Announc.">
        <title>Draft Genome Sequences of Porphyromonas crevioricanis JCM 15906T and Porphyromonas cansulci JCM 13913T Isolated from a Canine Oral Cavity.</title>
        <authorList>
            <person name="Sakamoto M."/>
            <person name="Tanaka N."/>
            <person name="Shiwa Y."/>
            <person name="Yoshikawa H."/>
            <person name="Ohkuma M."/>
        </authorList>
    </citation>
    <scope>NUCLEOTIDE SEQUENCE [LARGE SCALE GENOMIC DNA]</scope>
    <source>
        <strain evidence="1 2">JCM 15906</strain>
    </source>
</reference>
<dbReference type="EMBL" id="BAOU01000005">
    <property type="protein sequence ID" value="GAD04457.1"/>
    <property type="molecule type" value="Genomic_DNA"/>
</dbReference>
<dbReference type="AlphaFoldDB" id="S4NFU8"/>
<organism evidence="1 2">
    <name type="scientific">Porphyromonas crevioricanis JCM 15906</name>
    <dbReference type="NCBI Taxonomy" id="1305617"/>
    <lineage>
        <taxon>Bacteria</taxon>
        <taxon>Pseudomonadati</taxon>
        <taxon>Bacteroidota</taxon>
        <taxon>Bacteroidia</taxon>
        <taxon>Bacteroidales</taxon>
        <taxon>Porphyromonadaceae</taxon>
        <taxon>Porphyromonas</taxon>
    </lineage>
</organism>
<proteinExistence type="predicted"/>